<proteinExistence type="predicted"/>
<name>A0A399T5R7_9BACT</name>
<dbReference type="RefSeq" id="WP_119435959.1">
    <property type="nucleotide sequence ID" value="NZ_QWGR01000001.1"/>
</dbReference>
<comment type="caution">
    <text evidence="1">The sequence shown here is derived from an EMBL/GenBank/DDBJ whole genome shotgun (WGS) entry which is preliminary data.</text>
</comment>
<accession>A0A399T5R7</accession>
<protein>
    <submittedName>
        <fullName evidence="1">Uncharacterized protein</fullName>
    </submittedName>
</protein>
<evidence type="ECO:0000313" key="1">
    <source>
        <dbReference type="EMBL" id="RIJ50489.1"/>
    </source>
</evidence>
<dbReference type="OrthoDB" id="1488184at2"/>
<evidence type="ECO:0000313" key="2">
    <source>
        <dbReference type="Proteomes" id="UP000265926"/>
    </source>
</evidence>
<gene>
    <name evidence="1" type="ORF">D1614_00710</name>
</gene>
<sequence length="1407" mass="162123">MGNSEHIIHNSSIQLEYKNKAMAIRCNQLIESIFHSHVLPEMEAAVSASIPAGINIELSKLEINIGDIPEKELRNVLGQRIRAELEKSLNFSQLIDFKGSLKNGSKTKRLTSDNALLYALDFFLQNGFFPYSLANNPSIDDLLAELVGSHPKELSEVLLNHKSGKNRILRLIHHLSPQNLNKVVVLLEPANAVWIEKLVPRLLGFAEHLKVNHSQKELYGTLMASIFHYLLNNRSPGFSRQRFIESVLKDWLRKSVQSSSLAVNDLPASKFKDQDERLIFEAFEQIRKNKTYSLEEARKSGTNIIDSEKEFREQKQLSVPELIHILHNGTYINHDISWLRFQLVSIMQNPETNKILGTKLDERSTHLLLRLLEKEQADNISGLLHRLYQKTAKDFDTKIKFNHLVLNTLKYLSDTGYHPKNQEEFVAHLLSQTGVDLPALTKSSSFQEFFRDEKFSSIKWAKALREAEVFPDDLKILPSDKSETSIKQPQSKQKSIDEKPENYLLVYYRKILGIYLQQGYLPAGFEALTRNDLQQALMILCEKNDDLLAKVIRPDKTSEDGNFSLFSLIDANTATTIQSYLSRFFQKENKAFTQIISELSKHSGAKPDTLLSDPVFLVKLFIAAMKEGNESKNPEAFSLKVISVLFAKTTDKQAEKHLIDLLKKRLNYSRSDTSQIADTESVYERIKSYFSHHLELLITQLNTFRQKTLTNKKLNEEMAVSSIAFPTHFIDCLLQYPHQLTKLHRFFRLNLDEKLWEKMEERIWSDFRVKDFVMQSTIQAHWGNSLINKTDAPTSNTEKPGKLSESEVSALIDRAEQDRSLVGKLVASEKGLELIRQLKFSNQKINTLLVALYEFGLSMPEARIASQTWKSIQLKFAFFLVENELPVTSSELGKTYTHFLFEQLKTHHRADHFFDILKQLQNSHNSEIQNLVKLWYAAEQIQPAKNSKDENPTIVSPEKTLAEKTDFYLSVLRFYSHANHLPWWSGVASATELLFELNRIWQESPSAFAEHLLTLDKDEKIFASLTQNASPLFIQNFESIVHKHPSLSEAWEQAQQEVKKEPHFETKDTAKQAIKADIATSNAKDFLLAARTDENLLRKGLYSMGDSELISNWPDQRSEIKTLLSEYLSLTPFFYFREITPVVWRESVYKFSLRYFTQNSSASIRLFHNRLLAFLQETKRSVDWKNILRSVNARVEQYGASKNVVFPAGLLRILYDEESQATKNEQQFIRNKMETSDSISGVSTRTTNSGLVLAWPFMSRLFESLQYTEQGRFVSEEYQNRAAYLLQYLVFNDTGFPEYELVLNKLLTGIPAEKHLSPVEELSAEEKTTVQSLLFGMIHNWEKVSNSTPEGIQETFLQREGMLSFNEDFYQLKVEKKGVDVLMQTIPWKFNTIKLAWMDKPIHVDWI</sequence>
<reference evidence="1 2" key="1">
    <citation type="submission" date="2018-08" db="EMBL/GenBank/DDBJ databases">
        <title>Pallidiluteibacterium maritimus gen. nov., sp. nov., isolated from coastal sediment.</title>
        <authorList>
            <person name="Zhou L.Y."/>
        </authorList>
    </citation>
    <scope>NUCLEOTIDE SEQUENCE [LARGE SCALE GENOMIC DNA]</scope>
    <source>
        <strain evidence="1 2">XSD2</strain>
    </source>
</reference>
<dbReference type="EMBL" id="QWGR01000001">
    <property type="protein sequence ID" value="RIJ50489.1"/>
    <property type="molecule type" value="Genomic_DNA"/>
</dbReference>
<dbReference type="InterPro" id="IPR045538">
    <property type="entry name" value="CIS_TMP"/>
</dbReference>
<dbReference type="Proteomes" id="UP000265926">
    <property type="component" value="Unassembled WGS sequence"/>
</dbReference>
<dbReference type="Pfam" id="PF19268">
    <property type="entry name" value="CIS_TMP"/>
    <property type="match status" value="2"/>
</dbReference>
<keyword evidence="2" id="KW-1185">Reference proteome</keyword>
<organism evidence="1 2">
    <name type="scientific">Maribellus luteus</name>
    <dbReference type="NCBI Taxonomy" id="2305463"/>
    <lineage>
        <taxon>Bacteria</taxon>
        <taxon>Pseudomonadati</taxon>
        <taxon>Bacteroidota</taxon>
        <taxon>Bacteroidia</taxon>
        <taxon>Marinilabiliales</taxon>
        <taxon>Prolixibacteraceae</taxon>
        <taxon>Maribellus</taxon>
    </lineage>
</organism>